<organism evidence="1 2">
    <name type="scientific">Naganishia friedmannii</name>
    <dbReference type="NCBI Taxonomy" id="89922"/>
    <lineage>
        <taxon>Eukaryota</taxon>
        <taxon>Fungi</taxon>
        <taxon>Dikarya</taxon>
        <taxon>Basidiomycota</taxon>
        <taxon>Agaricomycotina</taxon>
        <taxon>Tremellomycetes</taxon>
        <taxon>Filobasidiales</taxon>
        <taxon>Filobasidiaceae</taxon>
        <taxon>Naganishia</taxon>
    </lineage>
</organism>
<dbReference type="EMBL" id="JASBWT010000009">
    <property type="protein sequence ID" value="KAJ9101739.1"/>
    <property type="molecule type" value="Genomic_DNA"/>
</dbReference>
<keyword evidence="2" id="KW-1185">Reference proteome</keyword>
<gene>
    <name evidence="1" type="ORF">QFC21_003078</name>
</gene>
<dbReference type="Proteomes" id="UP001227268">
    <property type="component" value="Unassembled WGS sequence"/>
</dbReference>
<name>A0ACC2VQP0_9TREE</name>
<evidence type="ECO:0000313" key="1">
    <source>
        <dbReference type="EMBL" id="KAJ9101739.1"/>
    </source>
</evidence>
<accession>A0ACC2VQP0</accession>
<protein>
    <submittedName>
        <fullName evidence="1">Uncharacterized protein</fullName>
    </submittedName>
</protein>
<comment type="caution">
    <text evidence="1">The sequence shown here is derived from an EMBL/GenBank/DDBJ whole genome shotgun (WGS) entry which is preliminary data.</text>
</comment>
<evidence type="ECO:0000313" key="2">
    <source>
        <dbReference type="Proteomes" id="UP001227268"/>
    </source>
</evidence>
<proteinExistence type="predicted"/>
<reference evidence="1" key="1">
    <citation type="submission" date="2023-04" db="EMBL/GenBank/DDBJ databases">
        <title>Draft Genome sequencing of Naganishia species isolated from polar environments using Oxford Nanopore Technology.</title>
        <authorList>
            <person name="Leo P."/>
            <person name="Venkateswaran K."/>
        </authorList>
    </citation>
    <scope>NUCLEOTIDE SEQUENCE</scope>
    <source>
        <strain evidence="1">MNA-CCFEE 5423</strain>
    </source>
</reference>
<sequence length="666" mass="73658">MSSPSPPPPPSPSSSSGTNLPSRILILYASETGNAQDTAERTAREIRRRKGRCLVQSMVEFDIQQLPHTPLLILINSTHGRGQPPPDMVNLWSALLRSGLPSDILEDVHFAIYGLGDSSYEKFCYAGKILARRMISLGARLLTAPASASAGGSVNGTTRADGSQALDERFGRGLYISGQERREQQEDDIDGDEFGETACLAWGDERAPEGLEETYLPWLEKTMTAMLPLLHPPPPLNPPPAPITALPAPLYRLSPVSRAAPLPAPPTAVERNGTLDLGPAGGGGGGERKRVAQSLAEGDDVLQPGWVWTRLAVNKRVTDDGWFQDVREICLELEQAMEYAPGSICSLKPQTSEEEIQAFLHMNKLENEADQPFIIQPLDTDFLAEIPLLTVNGMGGLGGEEDQEVPLHLPRGKPTTLRRILRDHVDVRQPPRKSFFEWMARFTTSELERERLEEFLADSVHPGEIQLLVGLVEYKTNLKIKRKGLLSSWLQDLPQGYRIPTGVDAPTLFLPPQSANVPVILVGPGTGVAPMRAFAEERIRQGQGKNTAIYFGCRSRQHDFYYADEWEAMRKAGVTVRIAFSRDQDEKLYVQDLIKEDAKMIKEWIYDHHGNIYISGSSNAMPKQVRSAVAWSISDESGVGDITREEADKYVEDMFMSGTRGGEESW</sequence>